<comment type="caution">
    <text evidence="1">The sequence shown here is derived from an EMBL/GenBank/DDBJ whole genome shotgun (WGS) entry which is preliminary data.</text>
</comment>
<evidence type="ECO:0000313" key="1">
    <source>
        <dbReference type="EMBL" id="GAM62941.1"/>
    </source>
</evidence>
<sequence length="45" mass="5359">MSDQQFNKFLVSHFSQWAKDELKVGFRYQFTCPDNEKGLGYIMHS</sequence>
<gene>
    <name evidence="1" type="ORF">JCM19232_4618</name>
</gene>
<name>A0A0B8P9E2_9VIBR</name>
<accession>A0A0B8P9E2</accession>
<reference evidence="1 2" key="1">
    <citation type="submission" date="2015-01" db="EMBL/GenBank/DDBJ databases">
        <title>Vibrio sp. C5 JCM 19232 whole genome shotgun sequence.</title>
        <authorList>
            <person name="Sawabe T."/>
            <person name="Meirelles P."/>
            <person name="Feng G."/>
            <person name="Sayaka M."/>
            <person name="Hattori M."/>
            <person name="Ohkuma M."/>
        </authorList>
    </citation>
    <scope>NUCLEOTIDE SEQUENCE [LARGE SCALE GENOMIC DNA]</scope>
    <source>
        <strain evidence="1 2">JCM19232</strain>
    </source>
</reference>
<protein>
    <submittedName>
        <fullName evidence="1">Uncharacterized protein</fullName>
    </submittedName>
</protein>
<dbReference type="EMBL" id="BBSA01000007">
    <property type="protein sequence ID" value="GAM62941.1"/>
    <property type="molecule type" value="Genomic_DNA"/>
</dbReference>
<organism evidence="1 2">
    <name type="scientific">Vibrio ishigakensis</name>
    <dbReference type="NCBI Taxonomy" id="1481914"/>
    <lineage>
        <taxon>Bacteria</taxon>
        <taxon>Pseudomonadati</taxon>
        <taxon>Pseudomonadota</taxon>
        <taxon>Gammaproteobacteria</taxon>
        <taxon>Vibrionales</taxon>
        <taxon>Vibrionaceae</taxon>
        <taxon>Vibrio</taxon>
    </lineage>
</organism>
<proteinExistence type="predicted"/>
<evidence type="ECO:0000313" key="2">
    <source>
        <dbReference type="Proteomes" id="UP000031670"/>
    </source>
</evidence>
<dbReference type="Proteomes" id="UP000031670">
    <property type="component" value="Unassembled WGS sequence"/>
</dbReference>
<dbReference type="AlphaFoldDB" id="A0A0B8P9E2"/>
<reference evidence="1 2" key="2">
    <citation type="submission" date="2015-01" db="EMBL/GenBank/DDBJ databases">
        <authorList>
            <consortium name="NBRP consortium"/>
            <person name="Sawabe T."/>
            <person name="Meirelles P."/>
            <person name="Feng G."/>
            <person name="Sayaka M."/>
            <person name="Hattori M."/>
            <person name="Ohkuma M."/>
        </authorList>
    </citation>
    <scope>NUCLEOTIDE SEQUENCE [LARGE SCALE GENOMIC DNA]</scope>
    <source>
        <strain evidence="1 2">JCM19232</strain>
    </source>
</reference>